<dbReference type="PANTHER" id="PTHR35093">
    <property type="entry name" value="OUTER MEMBRANE PROTEIN NMB0088-RELATED"/>
    <property type="match status" value="1"/>
</dbReference>
<gene>
    <name evidence="8" type="ORF">HQ393_07045</name>
</gene>
<evidence type="ECO:0000256" key="4">
    <source>
        <dbReference type="ARBA" id="ARBA00022692"/>
    </source>
</evidence>
<dbReference type="InterPro" id="IPR005017">
    <property type="entry name" value="OMPP1/FadL/TodX"/>
</dbReference>
<evidence type="ECO:0000313" key="8">
    <source>
        <dbReference type="EMBL" id="QLG88036.1"/>
    </source>
</evidence>
<evidence type="ECO:0000256" key="5">
    <source>
        <dbReference type="ARBA" id="ARBA00022729"/>
    </source>
</evidence>
<dbReference type="SUPFAM" id="SSF56935">
    <property type="entry name" value="Porins"/>
    <property type="match status" value="1"/>
</dbReference>
<dbReference type="GO" id="GO:0015483">
    <property type="term" value="F:long-chain fatty acid transporting porin activity"/>
    <property type="evidence" value="ECO:0007669"/>
    <property type="project" value="TreeGrafter"/>
</dbReference>
<organism evidence="8 9">
    <name type="scientific">Chitinibacter bivalviorum</name>
    <dbReference type="NCBI Taxonomy" id="2739434"/>
    <lineage>
        <taxon>Bacteria</taxon>
        <taxon>Pseudomonadati</taxon>
        <taxon>Pseudomonadota</taxon>
        <taxon>Betaproteobacteria</taxon>
        <taxon>Neisseriales</taxon>
        <taxon>Chitinibacteraceae</taxon>
        <taxon>Chitinibacter</taxon>
    </lineage>
</organism>
<dbReference type="KEGG" id="chiz:HQ393_07045"/>
<reference evidence="8 9" key="1">
    <citation type="submission" date="2020-07" db="EMBL/GenBank/DDBJ databases">
        <title>Complete genome sequence of Chitinibacter sp. 2T18.</title>
        <authorList>
            <person name="Bae J.-W."/>
            <person name="Choi J.-W."/>
        </authorList>
    </citation>
    <scope>NUCLEOTIDE SEQUENCE [LARGE SCALE GENOMIC DNA]</scope>
    <source>
        <strain evidence="8 9">2T18</strain>
    </source>
</reference>
<keyword evidence="5" id="KW-0732">Signal</keyword>
<evidence type="ECO:0000256" key="1">
    <source>
        <dbReference type="ARBA" id="ARBA00004571"/>
    </source>
</evidence>
<keyword evidence="9" id="KW-1185">Reference proteome</keyword>
<keyword evidence="7" id="KW-0998">Cell outer membrane</keyword>
<evidence type="ECO:0000256" key="6">
    <source>
        <dbReference type="ARBA" id="ARBA00023136"/>
    </source>
</evidence>
<evidence type="ECO:0000256" key="3">
    <source>
        <dbReference type="ARBA" id="ARBA00022452"/>
    </source>
</evidence>
<evidence type="ECO:0000256" key="7">
    <source>
        <dbReference type="ARBA" id="ARBA00023237"/>
    </source>
</evidence>
<proteinExistence type="inferred from homology"/>
<keyword evidence="3" id="KW-1134">Transmembrane beta strand</keyword>
<dbReference type="GO" id="GO:0009279">
    <property type="term" value="C:cell outer membrane"/>
    <property type="evidence" value="ECO:0007669"/>
    <property type="project" value="UniProtKB-SubCell"/>
</dbReference>
<keyword evidence="4" id="KW-0812">Transmembrane</keyword>
<dbReference type="PANTHER" id="PTHR35093:SF8">
    <property type="entry name" value="OUTER MEMBRANE PROTEIN NMB0088-RELATED"/>
    <property type="match status" value="1"/>
</dbReference>
<dbReference type="Pfam" id="PF03349">
    <property type="entry name" value="Toluene_X"/>
    <property type="match status" value="1"/>
</dbReference>
<keyword evidence="6" id="KW-0472">Membrane</keyword>
<dbReference type="AlphaFoldDB" id="A0A7H9BID3"/>
<name>A0A7H9BID3_9NEIS</name>
<dbReference type="Gene3D" id="2.40.160.60">
    <property type="entry name" value="Outer membrane protein transport protein (OMPP1/FadL/TodX)"/>
    <property type="match status" value="1"/>
</dbReference>
<accession>A0A7H9BID3</accession>
<dbReference type="RefSeq" id="WP_179358115.1">
    <property type="nucleotide sequence ID" value="NZ_CP058627.1"/>
</dbReference>
<evidence type="ECO:0000256" key="2">
    <source>
        <dbReference type="ARBA" id="ARBA00008163"/>
    </source>
</evidence>
<comment type="similarity">
    <text evidence="2">Belongs to the OmpP1/FadL family.</text>
</comment>
<protein>
    <submittedName>
        <fullName evidence="8">Outer membrane protein transport protein</fullName>
    </submittedName>
</protein>
<comment type="subcellular location">
    <subcellularLocation>
        <location evidence="1">Cell outer membrane</location>
        <topology evidence="1">Multi-pass membrane protein</topology>
    </subcellularLocation>
</comment>
<dbReference type="EMBL" id="CP058627">
    <property type="protein sequence ID" value="QLG88036.1"/>
    <property type="molecule type" value="Genomic_DNA"/>
</dbReference>
<sequence length="391" mass="42661">MKFQSSILLLALCTGTTWAGGIYLYEVGTEDVGLAGAGMAARAQDPSVMMTNPAGLSMLKGDQITIGAQALYGDVQYRPQIGADADNVIGWFPGMSAFYSHSINDQLTVGLGLYGNYGLAMDFGHWGLSGPQGNDLGSSLIKNGATMALTFQPSVAYRINDQWSIGASLGINYGYAALTRDTLLGAEEKTSNEDWALNAKLGVLYQYNESTRFGLAYTSATQYNFDLNPSILGQQTLVTQELNAPQQIMFSAFHQLSPRWAVMGNVGWQDWSAYNQNKINGAQVSQQFQDTWHSALGVQYQWNEKLRLNTGVAYDSSFYQDQHNASLALPSGAAWRFGAGAVYQLDKKSSVGLALEYMHVDDATVQNIGPLNGQYDSPQMFFISANYQTQF</sequence>
<evidence type="ECO:0000313" key="9">
    <source>
        <dbReference type="Proteomes" id="UP000509597"/>
    </source>
</evidence>
<dbReference type="Proteomes" id="UP000509597">
    <property type="component" value="Chromosome"/>
</dbReference>